<keyword evidence="1" id="KW-0862">Zinc</keyword>
<dbReference type="Pfam" id="PF13639">
    <property type="entry name" value="zf-RING_2"/>
    <property type="match status" value="1"/>
</dbReference>
<dbReference type="SMART" id="SM00184">
    <property type="entry name" value="RING"/>
    <property type="match status" value="1"/>
</dbReference>
<proteinExistence type="predicted"/>
<keyword evidence="1" id="KW-0479">Metal-binding</keyword>
<keyword evidence="1" id="KW-0863">Zinc-finger</keyword>
<accession>A0AA38W250</accession>
<dbReference type="AlphaFoldDB" id="A0AA38W250"/>
<sequence>MLVFHPQRYYDSDCDNWRVSSNFHPLPTLQFHDVATKEAGNEVVDDACSICLVEFKGDDTVSQLDKCQHVFHTCCIQRWLHEDHFTCPLCRSNLVHVISCQVYE</sequence>
<keyword evidence="4" id="KW-1185">Reference proteome</keyword>
<dbReference type="SUPFAM" id="SSF57850">
    <property type="entry name" value="RING/U-box"/>
    <property type="match status" value="1"/>
</dbReference>
<dbReference type="InterPro" id="IPR013083">
    <property type="entry name" value="Znf_RING/FYVE/PHD"/>
</dbReference>
<dbReference type="Gene3D" id="3.30.40.10">
    <property type="entry name" value="Zinc/RING finger domain, C3HC4 (zinc finger)"/>
    <property type="match status" value="1"/>
</dbReference>
<protein>
    <recommendedName>
        <fullName evidence="2">RING-type domain-containing protein</fullName>
    </recommendedName>
</protein>
<dbReference type="PANTHER" id="PTHR45676:SF41">
    <property type="entry name" value="RING-H2 FINGER PROTEIN ATL66"/>
    <property type="match status" value="1"/>
</dbReference>
<feature type="domain" description="RING-type" evidence="2">
    <location>
        <begin position="48"/>
        <end position="91"/>
    </location>
</feature>
<evidence type="ECO:0000256" key="1">
    <source>
        <dbReference type="PROSITE-ProRule" id="PRU00175"/>
    </source>
</evidence>
<evidence type="ECO:0000259" key="2">
    <source>
        <dbReference type="PROSITE" id="PS50089"/>
    </source>
</evidence>
<dbReference type="InterPro" id="IPR001841">
    <property type="entry name" value="Znf_RING"/>
</dbReference>
<dbReference type="GO" id="GO:0008270">
    <property type="term" value="F:zinc ion binding"/>
    <property type="evidence" value="ECO:0007669"/>
    <property type="project" value="UniProtKB-KW"/>
</dbReference>
<dbReference type="Proteomes" id="UP001172457">
    <property type="component" value="Chromosome 6"/>
</dbReference>
<reference evidence="3" key="1">
    <citation type="submission" date="2023-03" db="EMBL/GenBank/DDBJ databases">
        <title>Chromosome-scale reference genome and RAD-based genetic map of yellow starthistle (Centaurea solstitialis) reveal putative structural variation and QTLs associated with invader traits.</title>
        <authorList>
            <person name="Reatini B."/>
            <person name="Cang F.A."/>
            <person name="Jiang Q."/>
            <person name="Mckibben M.T.W."/>
            <person name="Barker M.S."/>
            <person name="Rieseberg L.H."/>
            <person name="Dlugosch K.M."/>
        </authorList>
    </citation>
    <scope>NUCLEOTIDE SEQUENCE</scope>
    <source>
        <strain evidence="3">CAN-66</strain>
        <tissue evidence="3">Leaf</tissue>
    </source>
</reference>
<dbReference type="EMBL" id="JARYMX010000006">
    <property type="protein sequence ID" value="KAJ9546157.1"/>
    <property type="molecule type" value="Genomic_DNA"/>
</dbReference>
<evidence type="ECO:0000313" key="4">
    <source>
        <dbReference type="Proteomes" id="UP001172457"/>
    </source>
</evidence>
<dbReference type="PROSITE" id="PS50089">
    <property type="entry name" value="ZF_RING_2"/>
    <property type="match status" value="1"/>
</dbReference>
<organism evidence="3 4">
    <name type="scientific">Centaurea solstitialis</name>
    <name type="common">yellow star-thistle</name>
    <dbReference type="NCBI Taxonomy" id="347529"/>
    <lineage>
        <taxon>Eukaryota</taxon>
        <taxon>Viridiplantae</taxon>
        <taxon>Streptophyta</taxon>
        <taxon>Embryophyta</taxon>
        <taxon>Tracheophyta</taxon>
        <taxon>Spermatophyta</taxon>
        <taxon>Magnoliopsida</taxon>
        <taxon>eudicotyledons</taxon>
        <taxon>Gunneridae</taxon>
        <taxon>Pentapetalae</taxon>
        <taxon>asterids</taxon>
        <taxon>campanulids</taxon>
        <taxon>Asterales</taxon>
        <taxon>Asteraceae</taxon>
        <taxon>Carduoideae</taxon>
        <taxon>Cardueae</taxon>
        <taxon>Centaureinae</taxon>
        <taxon>Centaurea</taxon>
    </lineage>
</organism>
<dbReference type="PANTHER" id="PTHR45676">
    <property type="entry name" value="RING-H2 FINGER PROTEIN ATL51-RELATED"/>
    <property type="match status" value="1"/>
</dbReference>
<gene>
    <name evidence="3" type="ORF">OSB04_025864</name>
</gene>
<name>A0AA38W250_9ASTR</name>
<evidence type="ECO:0000313" key="3">
    <source>
        <dbReference type="EMBL" id="KAJ9546157.1"/>
    </source>
</evidence>
<comment type="caution">
    <text evidence="3">The sequence shown here is derived from an EMBL/GenBank/DDBJ whole genome shotgun (WGS) entry which is preliminary data.</text>
</comment>